<name>A0AAV4TFN4_9ARAC</name>
<reference evidence="1 2" key="1">
    <citation type="submission" date="2021-06" db="EMBL/GenBank/DDBJ databases">
        <title>Caerostris darwini draft genome.</title>
        <authorList>
            <person name="Kono N."/>
            <person name="Arakawa K."/>
        </authorList>
    </citation>
    <scope>NUCLEOTIDE SEQUENCE [LARGE SCALE GENOMIC DNA]</scope>
</reference>
<keyword evidence="2" id="KW-1185">Reference proteome</keyword>
<protein>
    <submittedName>
        <fullName evidence="1">Protein Jumonji</fullName>
    </submittedName>
</protein>
<comment type="caution">
    <text evidence="1">The sequence shown here is derived from an EMBL/GenBank/DDBJ whole genome shotgun (WGS) entry which is preliminary data.</text>
</comment>
<dbReference type="Proteomes" id="UP001054837">
    <property type="component" value="Unassembled WGS sequence"/>
</dbReference>
<evidence type="ECO:0000313" key="2">
    <source>
        <dbReference type="Proteomes" id="UP001054837"/>
    </source>
</evidence>
<gene>
    <name evidence="1" type="primary">JARID2</name>
    <name evidence="1" type="ORF">CDAR_179001</name>
</gene>
<proteinExistence type="predicted"/>
<organism evidence="1 2">
    <name type="scientific">Caerostris darwini</name>
    <dbReference type="NCBI Taxonomy" id="1538125"/>
    <lineage>
        <taxon>Eukaryota</taxon>
        <taxon>Metazoa</taxon>
        <taxon>Ecdysozoa</taxon>
        <taxon>Arthropoda</taxon>
        <taxon>Chelicerata</taxon>
        <taxon>Arachnida</taxon>
        <taxon>Araneae</taxon>
        <taxon>Araneomorphae</taxon>
        <taxon>Entelegynae</taxon>
        <taxon>Araneoidea</taxon>
        <taxon>Araneidae</taxon>
        <taxon>Caerostris</taxon>
    </lineage>
</organism>
<dbReference type="EMBL" id="BPLQ01009621">
    <property type="protein sequence ID" value="GIY45403.1"/>
    <property type="molecule type" value="Genomic_DNA"/>
</dbReference>
<sequence>TSILPPSLDFLNCCSKGDTSSDCRSLSPDFEVKEEGIQKSSEPRERISIKHDVPNGAARKTTACKALSKRQLESTSIVRRKSRDGSNDVEFVPSVSSRPKVATNGRTDHLLSMLFEKNIKSRDLKQIRENSCQLKLPLQLNPLLHLVQHD</sequence>
<accession>A0AAV4TFN4</accession>
<evidence type="ECO:0000313" key="1">
    <source>
        <dbReference type="EMBL" id="GIY45403.1"/>
    </source>
</evidence>
<dbReference type="AlphaFoldDB" id="A0AAV4TFN4"/>
<feature type="non-terminal residue" evidence="1">
    <location>
        <position position="1"/>
    </location>
</feature>